<sequence length="1579" mass="179275">MSILRRLSLSANDPSASFKTSSSVSEQCLEERKSVDMQLYLSILLPILFILFFLMGFFVIRYVIKILGNKDSGVEDKVSRSSSLSKSSISNDYDVKRNLFDDSDDRSSSYDEDGDNDAGKKSAEVDSQFPFRNVNNLETFFNKSNVVGQPRYITTMRDNVLYPSSPERTLPVNSTFNNSTTDFNNNTAERQQKSQCTQQHNATSCDDLLTHRSNGVINCICNISNGCSSSKNDTAVGANFDALPFGLLEFSVAAQHEIPRAKYLKHGDEKDNQSLVNSFAQFFTRNRPLPPSGFTAPIHSEEQGYVGCEKNLFIMKKDGNMADSWPNTSSISNSQGDKLSNVSSYNRPYYPDENTAEISIYEDTDKVNRLVFHLYESILHQRQIDKDGICESENITTFNNQVTTSFCNAFGNYIPRSTRHPIGDDESSSVSMTFERCHVSAETLNDLWRKMNVDDNIDVPPEQVEDKMGTQSIFEEERPSVTFCDKGKKACFQESKPLAASKIFMDQNIISCDHELGVYPMNGNQHLKWAKSKGCVLSMKRSLRTSKVCHDDPNIKHNREKCKQKSVKNSKVTNTNNNSAHKDNISENEDADDIVIDNVLIQENELSSRNKTAGGKKGAYNNNFDELGKNEDGDRIYNETIEDSEDDGEEKDSDDVDDSSTDNDERDRDNVDGRKDFDKSGDKCRGTGGYCSDLYGHDGSGRSSNCAENLDSFGIFNENGDLLFWQRRNIDRDDNNNIKEKSSSCSESETEDVTEICKTRDQGKTNAGLPIVVINEDDHFKDDNAKDNDHEEGRKSSSLTGSQNDIVNSETGVTNISDQDLSPKVKTFTSISPRPSTLKDKGGIKVNLDFNEQEKMFSALQGTNKDNKETSSADSKQVSKRTHRWLNRMKTSNLTLKSRPDIDIRRNPSSNSRKISHTKVYKFFSNEGARSILKVGMNRFGSKTRMKQDSQICSERTDDEPLARGDEFPVGHFKSELEKCKISKRALDQRHGIKINSNMFSKKSAKPLSGENNQKNVDRRNKSGNSNQSPKTVKERSQPSRSREVTEKQVCTSTKKIENRKTASNAKGWLQLLKSKVTTAAPREYRKKDPEPGLCTGVKEFVRDGNGNDSSEGQLYQDNMSQKLLRHHSLWIPSCIKNDVNTNKGELPKMKDNLSTSKTVAHGGSKLKRDYAERGNRQLLSFHDEFRILEKYRNRIMKRMHFESARAHWHKNRSTTILPPDHSRVNVEKVSPQETDYYNAVYHRLNRTYIAAQTPFCPNSVNDFWRMVLQNKVETIVLLCNCVECGIVMCHQYWADSGVFVGAAVLVETLEIHTFADFVIRHLQVSAFGSKETPVAHFQFTTWPINSIPDDPFPLLELRYHVRRIHGSKTTPVLVQCATGVARSAVFIAVDTLIEDYGKDGYMNVFKLVKKMRRAYPFSVRTFKHYLLIYEILFEEFQAGDTVLDKGLRERYRELCQRNPFSGTSYLVDQYRMLEQFTPPLSKEACSDAYKAENRPKNASQSIVPPDLYRPVLNTEAENIPPSGYINAVFVDGLNRRSEFIVSQAPMTNTVCDFWRMIFDYQVRKHELKRSTCYRKKNI</sequence>
<feature type="compositionally biased region" description="Basic and acidic residues" evidence="1">
    <location>
        <begin position="100"/>
        <end position="109"/>
    </location>
</feature>
<accession>A0AAE0Z3Q7</accession>
<feature type="compositionally biased region" description="Low complexity" evidence="1">
    <location>
        <begin position="569"/>
        <end position="579"/>
    </location>
</feature>
<evidence type="ECO:0000259" key="4">
    <source>
        <dbReference type="PROSITE" id="PS50056"/>
    </source>
</evidence>
<feature type="transmembrane region" description="Helical" evidence="2">
    <location>
        <begin position="39"/>
        <end position="64"/>
    </location>
</feature>
<dbReference type="PRINTS" id="PR00700">
    <property type="entry name" value="PRTYPHPHTASE"/>
</dbReference>
<feature type="region of interest" description="Disordered" evidence="1">
    <location>
        <begin position="859"/>
        <end position="882"/>
    </location>
</feature>
<dbReference type="Pfam" id="PF00102">
    <property type="entry name" value="Y_phosphatase"/>
    <property type="match status" value="2"/>
</dbReference>
<feature type="compositionally biased region" description="Basic and acidic residues" evidence="1">
    <location>
        <begin position="1032"/>
        <end position="1047"/>
    </location>
</feature>
<dbReference type="Proteomes" id="UP001283361">
    <property type="component" value="Unassembled WGS sequence"/>
</dbReference>
<feature type="compositionally biased region" description="Polar residues" evidence="1">
    <location>
        <begin position="796"/>
        <end position="818"/>
    </location>
</feature>
<dbReference type="PANTHER" id="PTHR19134">
    <property type="entry name" value="RECEPTOR-TYPE TYROSINE-PROTEIN PHOSPHATASE"/>
    <property type="match status" value="1"/>
</dbReference>
<organism evidence="5 6">
    <name type="scientific">Elysia crispata</name>
    <name type="common">lettuce slug</name>
    <dbReference type="NCBI Taxonomy" id="231223"/>
    <lineage>
        <taxon>Eukaryota</taxon>
        <taxon>Metazoa</taxon>
        <taxon>Spiralia</taxon>
        <taxon>Lophotrochozoa</taxon>
        <taxon>Mollusca</taxon>
        <taxon>Gastropoda</taxon>
        <taxon>Heterobranchia</taxon>
        <taxon>Euthyneura</taxon>
        <taxon>Panpulmonata</taxon>
        <taxon>Sacoglossa</taxon>
        <taxon>Placobranchoidea</taxon>
        <taxon>Plakobranchidae</taxon>
        <taxon>Elysia</taxon>
    </lineage>
</organism>
<keyword evidence="2" id="KW-0812">Transmembrane</keyword>
<feature type="compositionally biased region" description="Basic and acidic residues" evidence="1">
    <location>
        <begin position="663"/>
        <end position="679"/>
    </location>
</feature>
<feature type="domain" description="Tyrosine specific protein phosphatases" evidence="4">
    <location>
        <begin position="1356"/>
        <end position="1427"/>
    </location>
</feature>
<feature type="compositionally biased region" description="Basic and acidic residues" evidence="1">
    <location>
        <begin position="776"/>
        <end position="795"/>
    </location>
</feature>
<feature type="compositionally biased region" description="Basic and acidic residues" evidence="1">
    <location>
        <begin position="626"/>
        <end position="637"/>
    </location>
</feature>
<feature type="region of interest" description="Disordered" evidence="1">
    <location>
        <begin position="549"/>
        <end position="589"/>
    </location>
</feature>
<protein>
    <submittedName>
        <fullName evidence="5">Uncharacterized protein</fullName>
    </submittedName>
</protein>
<evidence type="ECO:0000256" key="1">
    <source>
        <dbReference type="SAM" id="MobiDB-lite"/>
    </source>
</evidence>
<proteinExistence type="predicted"/>
<keyword evidence="2" id="KW-0472">Membrane</keyword>
<reference evidence="5" key="1">
    <citation type="journal article" date="2023" name="G3 (Bethesda)">
        <title>A reference genome for the long-term kleptoplast-retaining sea slug Elysia crispata morphotype clarki.</title>
        <authorList>
            <person name="Eastman K.E."/>
            <person name="Pendleton A.L."/>
            <person name="Shaikh M.A."/>
            <person name="Suttiyut T."/>
            <person name="Ogas R."/>
            <person name="Tomko P."/>
            <person name="Gavelis G."/>
            <person name="Widhalm J.R."/>
            <person name="Wisecaver J.H."/>
        </authorList>
    </citation>
    <scope>NUCLEOTIDE SEQUENCE</scope>
    <source>
        <strain evidence="5">ECLA1</strain>
    </source>
</reference>
<dbReference type="PROSITE" id="PS50055">
    <property type="entry name" value="TYR_PHOSPHATASE_PTP"/>
    <property type="match status" value="2"/>
</dbReference>
<feature type="compositionally biased region" description="Basic and acidic residues" evidence="1">
    <location>
        <begin position="549"/>
        <end position="563"/>
    </location>
</feature>
<feature type="region of interest" description="Disordered" evidence="1">
    <location>
        <begin position="993"/>
        <end position="1059"/>
    </location>
</feature>
<dbReference type="InterPro" id="IPR000242">
    <property type="entry name" value="PTP_cat"/>
</dbReference>
<evidence type="ECO:0000256" key="2">
    <source>
        <dbReference type="SAM" id="Phobius"/>
    </source>
</evidence>
<dbReference type="GO" id="GO:0004725">
    <property type="term" value="F:protein tyrosine phosphatase activity"/>
    <property type="evidence" value="ECO:0007669"/>
    <property type="project" value="InterPro"/>
</dbReference>
<gene>
    <name evidence="5" type="ORF">RRG08_008755</name>
</gene>
<dbReference type="SMART" id="SM00404">
    <property type="entry name" value="PTPc_motif"/>
    <property type="match status" value="1"/>
</dbReference>
<dbReference type="SUPFAM" id="SSF52799">
    <property type="entry name" value="(Phosphotyrosine protein) phosphatases II"/>
    <property type="match status" value="2"/>
</dbReference>
<keyword evidence="2" id="KW-1133">Transmembrane helix</keyword>
<dbReference type="InterPro" id="IPR003595">
    <property type="entry name" value="Tyr_Pase_cat"/>
</dbReference>
<feature type="region of interest" description="Disordered" evidence="1">
    <location>
        <begin position="774"/>
        <end position="818"/>
    </location>
</feature>
<feature type="domain" description="Tyrosine-protein phosphatase" evidence="3">
    <location>
        <begin position="1467"/>
        <end position="1564"/>
    </location>
</feature>
<dbReference type="InterPro" id="IPR050348">
    <property type="entry name" value="Protein-Tyr_Phosphatase"/>
</dbReference>
<evidence type="ECO:0000313" key="5">
    <source>
        <dbReference type="EMBL" id="KAK3762264.1"/>
    </source>
</evidence>
<dbReference type="InterPro" id="IPR000387">
    <property type="entry name" value="Tyr_Pase_dom"/>
</dbReference>
<name>A0AAE0Z3Q7_9GAST</name>
<feature type="region of interest" description="Disordered" evidence="1">
    <location>
        <begin position="100"/>
        <end position="125"/>
    </location>
</feature>
<dbReference type="SMART" id="SM00194">
    <property type="entry name" value="PTPc"/>
    <property type="match status" value="1"/>
</dbReference>
<dbReference type="CDD" id="cd00047">
    <property type="entry name" value="PTPc"/>
    <property type="match status" value="1"/>
</dbReference>
<feature type="compositionally biased region" description="Acidic residues" evidence="1">
    <location>
        <begin position="640"/>
        <end position="662"/>
    </location>
</feature>
<feature type="domain" description="Tyrosine-protein phosphatase" evidence="3">
    <location>
        <begin position="1182"/>
        <end position="1436"/>
    </location>
</feature>
<dbReference type="PROSITE" id="PS50056">
    <property type="entry name" value="TYR_PHOSPHATASE_2"/>
    <property type="match status" value="1"/>
</dbReference>
<evidence type="ECO:0000313" key="6">
    <source>
        <dbReference type="Proteomes" id="UP001283361"/>
    </source>
</evidence>
<feature type="region of interest" description="Disordered" evidence="1">
    <location>
        <begin position="609"/>
        <end position="679"/>
    </location>
</feature>
<comment type="caution">
    <text evidence="5">The sequence shown here is derived from an EMBL/GenBank/DDBJ whole genome shotgun (WGS) entry which is preliminary data.</text>
</comment>
<feature type="compositionally biased region" description="Basic and acidic residues" evidence="1">
    <location>
        <begin position="955"/>
        <end position="966"/>
    </location>
</feature>
<evidence type="ECO:0000259" key="3">
    <source>
        <dbReference type="PROSITE" id="PS50055"/>
    </source>
</evidence>
<feature type="region of interest" description="Disordered" evidence="1">
    <location>
        <begin position="946"/>
        <end position="966"/>
    </location>
</feature>
<dbReference type="Gene3D" id="3.90.190.10">
    <property type="entry name" value="Protein tyrosine phosphatase superfamily"/>
    <property type="match status" value="2"/>
</dbReference>
<dbReference type="PANTHER" id="PTHR19134:SF561">
    <property type="entry name" value="PROTEIN TYROSINE PHOSPHATASE 36E, ISOFORM A"/>
    <property type="match status" value="1"/>
</dbReference>
<dbReference type="EMBL" id="JAWDGP010004733">
    <property type="protein sequence ID" value="KAK3762264.1"/>
    <property type="molecule type" value="Genomic_DNA"/>
</dbReference>
<dbReference type="InterPro" id="IPR029021">
    <property type="entry name" value="Prot-tyrosine_phosphatase-like"/>
</dbReference>
<keyword evidence="6" id="KW-1185">Reference proteome</keyword>